<organism evidence="1 2">
    <name type="scientific">Portunus trituberculatus</name>
    <name type="common">Swimming crab</name>
    <name type="synonym">Neptunus trituberculatus</name>
    <dbReference type="NCBI Taxonomy" id="210409"/>
    <lineage>
        <taxon>Eukaryota</taxon>
        <taxon>Metazoa</taxon>
        <taxon>Ecdysozoa</taxon>
        <taxon>Arthropoda</taxon>
        <taxon>Crustacea</taxon>
        <taxon>Multicrustacea</taxon>
        <taxon>Malacostraca</taxon>
        <taxon>Eumalacostraca</taxon>
        <taxon>Eucarida</taxon>
        <taxon>Decapoda</taxon>
        <taxon>Pleocyemata</taxon>
        <taxon>Brachyura</taxon>
        <taxon>Eubrachyura</taxon>
        <taxon>Portunoidea</taxon>
        <taxon>Portunidae</taxon>
        <taxon>Portuninae</taxon>
        <taxon>Portunus</taxon>
    </lineage>
</organism>
<evidence type="ECO:0000313" key="2">
    <source>
        <dbReference type="Proteomes" id="UP000324222"/>
    </source>
</evidence>
<protein>
    <submittedName>
        <fullName evidence="1">Uncharacterized protein</fullName>
    </submittedName>
</protein>
<keyword evidence="2" id="KW-1185">Reference proteome</keyword>
<accession>A0A5B7FV93</accession>
<dbReference type="Proteomes" id="UP000324222">
    <property type="component" value="Unassembled WGS sequence"/>
</dbReference>
<comment type="caution">
    <text evidence="1">The sequence shown here is derived from an EMBL/GenBank/DDBJ whole genome shotgun (WGS) entry which is preliminary data.</text>
</comment>
<proteinExistence type="predicted"/>
<dbReference type="AlphaFoldDB" id="A0A5B7FV93"/>
<reference evidence="1 2" key="1">
    <citation type="submission" date="2019-05" db="EMBL/GenBank/DDBJ databases">
        <title>Another draft genome of Portunus trituberculatus and its Hox gene families provides insights of decapod evolution.</title>
        <authorList>
            <person name="Jeong J.-H."/>
            <person name="Song I."/>
            <person name="Kim S."/>
            <person name="Choi T."/>
            <person name="Kim D."/>
            <person name="Ryu S."/>
            <person name="Kim W."/>
        </authorList>
    </citation>
    <scope>NUCLEOTIDE SEQUENCE [LARGE SCALE GENOMIC DNA]</scope>
    <source>
        <tissue evidence="1">Muscle</tissue>
    </source>
</reference>
<dbReference type="EMBL" id="VSRR010010155">
    <property type="protein sequence ID" value="MPC51411.1"/>
    <property type="molecule type" value="Genomic_DNA"/>
</dbReference>
<evidence type="ECO:0000313" key="1">
    <source>
        <dbReference type="EMBL" id="MPC51411.1"/>
    </source>
</evidence>
<name>A0A5B7FV93_PORTR</name>
<sequence>MDLFATNQNFKLPAFVSPFRDPMAIVTDAFLFPWDHMDLYDFPSFPATINTPASSRHRQTFCGSLTSITSTPVSMPFG</sequence>
<gene>
    <name evidence="1" type="ORF">E2C01_045255</name>
</gene>